<accession>A0A2U2ALV0</accession>
<organism evidence="2 3">
    <name type="scientific">Ignatzschineria indica</name>
    <dbReference type="NCBI Taxonomy" id="472583"/>
    <lineage>
        <taxon>Bacteria</taxon>
        <taxon>Pseudomonadati</taxon>
        <taxon>Pseudomonadota</taxon>
        <taxon>Gammaproteobacteria</taxon>
        <taxon>Cardiobacteriales</taxon>
        <taxon>Ignatzschineriaceae</taxon>
        <taxon>Ignatzschineria</taxon>
    </lineage>
</organism>
<evidence type="ECO:0000256" key="1">
    <source>
        <dbReference type="SAM" id="Phobius"/>
    </source>
</evidence>
<comment type="caution">
    <text evidence="2">The sequence shown here is derived from an EMBL/GenBank/DDBJ whole genome shotgun (WGS) entry which is preliminary data.</text>
</comment>
<feature type="transmembrane region" description="Helical" evidence="1">
    <location>
        <begin position="20"/>
        <end position="42"/>
    </location>
</feature>
<proteinExistence type="predicted"/>
<keyword evidence="1" id="KW-0812">Transmembrane</keyword>
<dbReference type="Proteomes" id="UP000244948">
    <property type="component" value="Unassembled WGS sequence"/>
</dbReference>
<feature type="transmembrane region" description="Helical" evidence="1">
    <location>
        <begin position="48"/>
        <end position="64"/>
    </location>
</feature>
<dbReference type="EMBL" id="QEWR01000002">
    <property type="protein sequence ID" value="PWD84138.1"/>
    <property type="molecule type" value="Genomic_DNA"/>
</dbReference>
<evidence type="ECO:0000313" key="2">
    <source>
        <dbReference type="EMBL" id="PWD84138.1"/>
    </source>
</evidence>
<sequence>MKEIKKDRMKAKASIYAHTAQAKVMQALTIFLFTVIVMAIAAKFDSPIPLLTYLILALFIYYIGDMRAALYTDRLRVRATLGKRREYLFSQGKFWLESKPSLFAKLFGSEEGLRIVYQEEGKRAVVVMNELFSDQDLRELYAEIDQLQRAYAQKDEVTMLG</sequence>
<gene>
    <name evidence="2" type="ORF">DC082_00900</name>
</gene>
<keyword evidence="1" id="KW-0472">Membrane</keyword>
<reference evidence="2 3" key="1">
    <citation type="journal article" date="2018" name="Genome Announc.">
        <title>Ignatzschineria cameli sp. nov., isolated from necrotic foot tissue of dromedaries (Camelus dromedarius) and associated maggots (Wohlfahrtia species) in Dubai.</title>
        <authorList>
            <person name="Tsang C.C."/>
            <person name="Tang J.Y."/>
            <person name="Fong J.Y."/>
            <person name="Kinne J."/>
            <person name="Lee H.H."/>
            <person name="Joseph M."/>
            <person name="Jose S."/>
            <person name="Schuster R.K."/>
            <person name="Tang Y."/>
            <person name="Sivakumar S."/>
            <person name="Chen J.H."/>
            <person name="Teng J.L."/>
            <person name="Lau S.K."/>
            <person name="Wernery U."/>
            <person name="Woo P.C."/>
        </authorList>
    </citation>
    <scope>NUCLEOTIDE SEQUENCE [LARGE SCALE GENOMIC DNA]</scope>
    <source>
        <strain evidence="2 3">KCTC 22643</strain>
    </source>
</reference>
<keyword evidence="3" id="KW-1185">Reference proteome</keyword>
<dbReference type="AlphaFoldDB" id="A0A2U2ALV0"/>
<evidence type="ECO:0000313" key="3">
    <source>
        <dbReference type="Proteomes" id="UP000244948"/>
    </source>
</evidence>
<name>A0A2U2ALV0_9GAMM</name>
<keyword evidence="1" id="KW-1133">Transmembrane helix</keyword>
<protein>
    <submittedName>
        <fullName evidence="2">Uncharacterized protein</fullName>
    </submittedName>
</protein>